<dbReference type="AlphaFoldDB" id="A0AAV3YHR5"/>
<comment type="caution">
    <text evidence="1">The sequence shown here is derived from an EMBL/GenBank/DDBJ whole genome shotgun (WGS) entry which is preliminary data.</text>
</comment>
<organism evidence="1 2">
    <name type="scientific">Plakobranchus ocellatus</name>
    <dbReference type="NCBI Taxonomy" id="259542"/>
    <lineage>
        <taxon>Eukaryota</taxon>
        <taxon>Metazoa</taxon>
        <taxon>Spiralia</taxon>
        <taxon>Lophotrochozoa</taxon>
        <taxon>Mollusca</taxon>
        <taxon>Gastropoda</taxon>
        <taxon>Heterobranchia</taxon>
        <taxon>Euthyneura</taxon>
        <taxon>Panpulmonata</taxon>
        <taxon>Sacoglossa</taxon>
        <taxon>Placobranchoidea</taxon>
        <taxon>Plakobranchidae</taxon>
        <taxon>Plakobranchus</taxon>
    </lineage>
</organism>
<evidence type="ECO:0000313" key="1">
    <source>
        <dbReference type="EMBL" id="GFN82052.1"/>
    </source>
</evidence>
<reference evidence="1 2" key="1">
    <citation type="journal article" date="2021" name="Elife">
        <title>Chloroplast acquisition without the gene transfer in kleptoplastic sea slugs, Plakobranchus ocellatus.</title>
        <authorList>
            <person name="Maeda T."/>
            <person name="Takahashi S."/>
            <person name="Yoshida T."/>
            <person name="Shimamura S."/>
            <person name="Takaki Y."/>
            <person name="Nagai Y."/>
            <person name="Toyoda A."/>
            <person name="Suzuki Y."/>
            <person name="Arimoto A."/>
            <person name="Ishii H."/>
            <person name="Satoh N."/>
            <person name="Nishiyama T."/>
            <person name="Hasebe M."/>
            <person name="Maruyama T."/>
            <person name="Minagawa J."/>
            <person name="Obokata J."/>
            <person name="Shigenobu S."/>
        </authorList>
    </citation>
    <scope>NUCLEOTIDE SEQUENCE [LARGE SCALE GENOMIC DNA]</scope>
</reference>
<evidence type="ECO:0000313" key="2">
    <source>
        <dbReference type="Proteomes" id="UP000735302"/>
    </source>
</evidence>
<accession>A0AAV3YHR5</accession>
<proteinExistence type="predicted"/>
<gene>
    <name evidence="1" type="ORF">PoB_000855800</name>
</gene>
<name>A0AAV3YHR5_9GAST</name>
<dbReference type="EMBL" id="BLXT01000975">
    <property type="protein sequence ID" value="GFN82052.1"/>
    <property type="molecule type" value="Genomic_DNA"/>
</dbReference>
<protein>
    <submittedName>
        <fullName evidence="1">Uncharacterized protein</fullName>
    </submittedName>
</protein>
<keyword evidence="2" id="KW-1185">Reference proteome</keyword>
<dbReference type="Proteomes" id="UP000735302">
    <property type="component" value="Unassembled WGS sequence"/>
</dbReference>
<sequence>MQVVSIVLITAGEHCAADDDTDGYSAADSIGGYPDADDSGIIIFSCRKKKSLVDVLPQTTMLVEYSMAYANVVDLSIAETFLPRIAMKVNSAHSVCITVIYEGGWMKYATQTQL</sequence>